<dbReference type="InterPro" id="IPR011016">
    <property type="entry name" value="Znf_RING-CH"/>
</dbReference>
<name>A0A9P1BV05_9DINO</name>
<dbReference type="Gene3D" id="1.25.40.10">
    <property type="entry name" value="Tetratricopeptide repeat domain"/>
    <property type="match status" value="2"/>
</dbReference>
<dbReference type="GO" id="GO:0008270">
    <property type="term" value="F:zinc ion binding"/>
    <property type="evidence" value="ECO:0007669"/>
    <property type="project" value="UniProtKB-KW"/>
</dbReference>
<dbReference type="InterPro" id="IPR011990">
    <property type="entry name" value="TPR-like_helical_dom_sf"/>
</dbReference>
<dbReference type="EMBL" id="CAMXCT020000458">
    <property type="protein sequence ID" value="CAL1132495.1"/>
    <property type="molecule type" value="Genomic_DNA"/>
</dbReference>
<dbReference type="Pfam" id="PF13424">
    <property type="entry name" value="TPR_12"/>
    <property type="match status" value="1"/>
</dbReference>
<proteinExistence type="predicted"/>
<dbReference type="PROSITE" id="PS51292">
    <property type="entry name" value="ZF_RING_CH"/>
    <property type="match status" value="1"/>
</dbReference>
<dbReference type="PANTHER" id="PTHR46082:SF6">
    <property type="entry name" value="AAA+ ATPASE DOMAIN-CONTAINING PROTEIN-RELATED"/>
    <property type="match status" value="1"/>
</dbReference>
<keyword evidence="4" id="KW-0472">Membrane</keyword>
<evidence type="ECO:0000256" key="2">
    <source>
        <dbReference type="ARBA" id="ARBA00022771"/>
    </source>
</evidence>
<dbReference type="SUPFAM" id="SSF48452">
    <property type="entry name" value="TPR-like"/>
    <property type="match status" value="2"/>
</dbReference>
<keyword evidence="4" id="KW-1133">Transmembrane helix</keyword>
<evidence type="ECO:0000259" key="5">
    <source>
        <dbReference type="PROSITE" id="PS51292"/>
    </source>
</evidence>
<dbReference type="Gene3D" id="3.30.40.10">
    <property type="entry name" value="Zinc/RING finger domain, C3HC4 (zinc finger)"/>
    <property type="match status" value="1"/>
</dbReference>
<keyword evidence="2" id="KW-0863">Zinc-finger</keyword>
<evidence type="ECO:0000256" key="3">
    <source>
        <dbReference type="ARBA" id="ARBA00022833"/>
    </source>
</evidence>
<dbReference type="OrthoDB" id="626167at2759"/>
<dbReference type="EMBL" id="CAMXCT030000458">
    <property type="protein sequence ID" value="CAL4766432.1"/>
    <property type="molecule type" value="Genomic_DNA"/>
</dbReference>
<organism evidence="6">
    <name type="scientific">Cladocopium goreaui</name>
    <dbReference type="NCBI Taxonomy" id="2562237"/>
    <lineage>
        <taxon>Eukaryota</taxon>
        <taxon>Sar</taxon>
        <taxon>Alveolata</taxon>
        <taxon>Dinophyceae</taxon>
        <taxon>Suessiales</taxon>
        <taxon>Symbiodiniaceae</taxon>
        <taxon>Cladocopium</taxon>
    </lineage>
</organism>
<keyword evidence="9" id="KW-1185">Reference proteome</keyword>
<evidence type="ECO:0000256" key="4">
    <source>
        <dbReference type="SAM" id="Phobius"/>
    </source>
</evidence>
<dbReference type="SUPFAM" id="SSF57850">
    <property type="entry name" value="RING/U-box"/>
    <property type="match status" value="1"/>
</dbReference>
<feature type="transmembrane region" description="Helical" evidence="4">
    <location>
        <begin position="21"/>
        <end position="40"/>
    </location>
</feature>
<reference evidence="6" key="1">
    <citation type="submission" date="2022-10" db="EMBL/GenBank/DDBJ databases">
        <authorList>
            <person name="Chen Y."/>
            <person name="Dougan E. K."/>
            <person name="Chan C."/>
            <person name="Rhodes N."/>
            <person name="Thang M."/>
        </authorList>
    </citation>
    <scope>NUCLEOTIDE SEQUENCE</scope>
</reference>
<comment type="caution">
    <text evidence="6">The sequence shown here is derived from an EMBL/GenBank/DDBJ whole genome shotgun (WGS) entry which is preliminary data.</text>
</comment>
<keyword evidence="4" id="KW-0812">Transmembrane</keyword>
<dbReference type="EMBL" id="CAMXCT010000458">
    <property type="protein sequence ID" value="CAI3979120.1"/>
    <property type="molecule type" value="Genomic_DNA"/>
</dbReference>
<keyword evidence="3" id="KW-0862">Zinc</keyword>
<feature type="domain" description="RING-CH-type" evidence="5">
    <location>
        <begin position="164"/>
        <end position="228"/>
    </location>
</feature>
<dbReference type="InterPro" id="IPR053137">
    <property type="entry name" value="NLR-like"/>
</dbReference>
<dbReference type="AlphaFoldDB" id="A0A9P1BV05"/>
<evidence type="ECO:0000313" key="6">
    <source>
        <dbReference type="EMBL" id="CAI3979120.1"/>
    </source>
</evidence>
<evidence type="ECO:0000313" key="8">
    <source>
        <dbReference type="EMBL" id="CAL4766432.1"/>
    </source>
</evidence>
<accession>A0A9P1BV05</accession>
<dbReference type="Proteomes" id="UP001152797">
    <property type="component" value="Unassembled WGS sequence"/>
</dbReference>
<evidence type="ECO:0000313" key="9">
    <source>
        <dbReference type="Proteomes" id="UP001152797"/>
    </source>
</evidence>
<sequence length="637" mass="69643">MVELIRPCAFRVQRQPWLWGLIIPSVALTALVLCDAFGLFTRYSYTVSPSINEEAISLPADYESHGSQRWGPKSMASASQRLEGAKATSRRADIWTSEEAPKPAACKDLPQSLLLPSKGAKQKRRWSAGVHEATKSNQANAKHAALQEPLLEVALVPEGPLESLVDSMNNACRICLEAADVGDYQVCACRGSQGFAHIQCLADLAASKWPSLEPWRQCPTCKQNYVDHVHLALSKALWEVAQDKSADVRRAAAGQLGLALFANSDFGEAAAIHRETLASCLEALGWEHPDTLASANNLAMALRAEGKASEAEMLYTEAVEVMKRVFGPEDPDTLATASNLGLALLEQEKWAEATTLLEESLASTRRVLGRDSPRALTMAANLAMALEAQKRFPEAVKLHQERLEVLRQVCGRCHEESLMATEETSRALCAFSATDGAIELQKRTLQEVRADLGRDHPYALAFQKSLAHTFLDVGLADQASQLLRRTLVAERANGAEPLQVSATEAALGSALRMKGDLDEAIVLLSDSGKAICEHLGHSHPQAMQCTGSLGLAYAAKGEKKKAAELQKQLSAQLQRVSARQLAGVYSEVVKLELQLQDQLPTIKVRLWRLLCCCARCGFCRRLPLMLQTLLHRKQHEL</sequence>
<reference evidence="7" key="2">
    <citation type="submission" date="2024-04" db="EMBL/GenBank/DDBJ databases">
        <authorList>
            <person name="Chen Y."/>
            <person name="Shah S."/>
            <person name="Dougan E. K."/>
            <person name="Thang M."/>
            <person name="Chan C."/>
        </authorList>
    </citation>
    <scope>NUCLEOTIDE SEQUENCE [LARGE SCALE GENOMIC DNA]</scope>
</reference>
<evidence type="ECO:0000313" key="7">
    <source>
        <dbReference type="EMBL" id="CAL1132495.1"/>
    </source>
</evidence>
<protein>
    <submittedName>
        <fullName evidence="8">Kinesin light chain (KLC)</fullName>
    </submittedName>
</protein>
<dbReference type="PANTHER" id="PTHR46082">
    <property type="entry name" value="ATP/GTP-BINDING PROTEIN-RELATED"/>
    <property type="match status" value="1"/>
</dbReference>
<dbReference type="Pfam" id="PF13374">
    <property type="entry name" value="TPR_10"/>
    <property type="match status" value="2"/>
</dbReference>
<keyword evidence="1" id="KW-0479">Metal-binding</keyword>
<dbReference type="SMART" id="SM00744">
    <property type="entry name" value="RINGv"/>
    <property type="match status" value="1"/>
</dbReference>
<gene>
    <name evidence="6" type="ORF">C1SCF055_LOCUS7097</name>
</gene>
<dbReference type="InterPro" id="IPR013083">
    <property type="entry name" value="Znf_RING/FYVE/PHD"/>
</dbReference>
<evidence type="ECO:0000256" key="1">
    <source>
        <dbReference type="ARBA" id="ARBA00022723"/>
    </source>
</evidence>